<dbReference type="RefSeq" id="WP_076760654.1">
    <property type="nucleotide sequence ID" value="NZ_JARMMH010000020.1"/>
</dbReference>
<dbReference type="SUPFAM" id="SSF160631">
    <property type="entry name" value="SMI1/KNR4-like"/>
    <property type="match status" value="1"/>
</dbReference>
<comment type="caution">
    <text evidence="2">The sequence shown here is derived from an EMBL/GenBank/DDBJ whole genome shotgun (WGS) entry which is preliminary data.</text>
</comment>
<accession>A0A1R1QIK9</accession>
<dbReference type="Proteomes" id="UP000187367">
    <property type="component" value="Unassembled WGS sequence"/>
</dbReference>
<name>A0A1R1QIK9_9BACI</name>
<accession>A0A1R1RZM7</accession>
<evidence type="ECO:0000313" key="2">
    <source>
        <dbReference type="EMBL" id="OMI04520.1"/>
    </source>
</evidence>
<dbReference type="SMART" id="SM00860">
    <property type="entry name" value="SMI1_KNR4"/>
    <property type="match status" value="1"/>
</dbReference>
<dbReference type="Pfam" id="PF09346">
    <property type="entry name" value="SMI1_KNR4"/>
    <property type="match status" value="1"/>
</dbReference>
<dbReference type="Gene3D" id="3.40.1580.10">
    <property type="entry name" value="SMI1/KNR4-like"/>
    <property type="match status" value="1"/>
</dbReference>
<protein>
    <recommendedName>
        <fullName evidence="1">Knr4/Smi1-like domain-containing protein</fullName>
    </recommendedName>
</protein>
<organism evidence="2 3">
    <name type="scientific">Bacillus swezeyi</name>
    <dbReference type="NCBI Taxonomy" id="1925020"/>
    <lineage>
        <taxon>Bacteria</taxon>
        <taxon>Bacillati</taxon>
        <taxon>Bacillota</taxon>
        <taxon>Bacilli</taxon>
        <taxon>Bacillales</taxon>
        <taxon>Bacillaceae</taxon>
        <taxon>Bacillus</taxon>
    </lineage>
</organism>
<feature type="domain" description="Knr4/Smi1-like" evidence="1">
    <location>
        <begin position="15"/>
        <end position="148"/>
    </location>
</feature>
<evidence type="ECO:0000259" key="1">
    <source>
        <dbReference type="SMART" id="SM00860"/>
    </source>
</evidence>
<gene>
    <name evidence="2" type="ORF">BW143_13760</name>
</gene>
<proteinExistence type="predicted"/>
<evidence type="ECO:0000313" key="3">
    <source>
        <dbReference type="Proteomes" id="UP000187367"/>
    </source>
</evidence>
<dbReference type="OrthoDB" id="8657476at2"/>
<keyword evidence="3" id="KW-1185">Reference proteome</keyword>
<sequence length="164" mass="19042">MSQFKIKSYVQKVHDENEVEEIEKSLSIDLSGDYKEFLLKYGECMIMEDDLVFPVLEDTPLTDEGHLPLGFFYGLEKNRYDIRNVRDIYFDQMPEWVLPIADAEGGDQICIAVKGEKKGKIYFGDHELRDRQQDLFLIAGSFNDFIQSLFVKETPKKDKNNGIT</sequence>
<dbReference type="InterPro" id="IPR018958">
    <property type="entry name" value="Knr4/Smi1-like_dom"/>
</dbReference>
<reference evidence="2 3" key="1">
    <citation type="submission" date="2017-01" db="EMBL/GenBank/DDBJ databases">
        <title>Bacillus phylogenomics.</title>
        <authorList>
            <person name="Dunlap C."/>
        </authorList>
    </citation>
    <scope>NUCLEOTIDE SEQUENCE [LARGE SCALE GENOMIC DNA]</scope>
    <source>
        <strain evidence="2 3">NRRL B-41282</strain>
    </source>
</reference>
<dbReference type="AlphaFoldDB" id="A0A1R1QIK9"/>
<dbReference type="InterPro" id="IPR037883">
    <property type="entry name" value="Knr4/Smi1-like_sf"/>
</dbReference>
<dbReference type="EMBL" id="MTJL01000026">
    <property type="protein sequence ID" value="OMI04520.1"/>
    <property type="molecule type" value="Genomic_DNA"/>
</dbReference>